<evidence type="ECO:0000313" key="1">
    <source>
        <dbReference type="EMBL" id="GMG98678.1"/>
    </source>
</evidence>
<sequence length="183" mass="20576">MMGNLSLQRLSDRRNFPLRSRATTASALTTVIGVGRSFCIATSAHGGADFPFSSLHLPSIYCPGPYEESRRQRGPWDLLLNLGPMGEKRQIKAHRCNDRAQDVIQASFGVDHARIPEYEVVDHWELPVIFKRLNEGLILRDDALEIDNGLTNGEVAFHIPRLVKQLCHYKFVDLVHINVVACT</sequence>
<proteinExistence type="predicted"/>
<dbReference type="Proteomes" id="UP001279734">
    <property type="component" value="Unassembled WGS sequence"/>
</dbReference>
<name>A0AAD3P334_NEPGR</name>
<comment type="caution">
    <text evidence="1">The sequence shown here is derived from an EMBL/GenBank/DDBJ whole genome shotgun (WGS) entry which is preliminary data.</text>
</comment>
<reference evidence="1" key="1">
    <citation type="submission" date="2023-05" db="EMBL/GenBank/DDBJ databases">
        <title>Nepenthes gracilis genome sequencing.</title>
        <authorList>
            <person name="Fukushima K."/>
        </authorList>
    </citation>
    <scope>NUCLEOTIDE SEQUENCE</scope>
    <source>
        <strain evidence="1">SING2019-196</strain>
    </source>
</reference>
<evidence type="ECO:0000313" key="2">
    <source>
        <dbReference type="Proteomes" id="UP001279734"/>
    </source>
</evidence>
<dbReference type="EMBL" id="BSYO01000001">
    <property type="protein sequence ID" value="GMG98678.1"/>
    <property type="molecule type" value="Genomic_DNA"/>
</dbReference>
<gene>
    <name evidence="1" type="ORF">Nepgr_000518</name>
</gene>
<protein>
    <submittedName>
        <fullName evidence="1">Uncharacterized protein</fullName>
    </submittedName>
</protein>
<keyword evidence="2" id="KW-1185">Reference proteome</keyword>
<organism evidence="1 2">
    <name type="scientific">Nepenthes gracilis</name>
    <name type="common">Slender pitcher plant</name>
    <dbReference type="NCBI Taxonomy" id="150966"/>
    <lineage>
        <taxon>Eukaryota</taxon>
        <taxon>Viridiplantae</taxon>
        <taxon>Streptophyta</taxon>
        <taxon>Embryophyta</taxon>
        <taxon>Tracheophyta</taxon>
        <taxon>Spermatophyta</taxon>
        <taxon>Magnoliopsida</taxon>
        <taxon>eudicotyledons</taxon>
        <taxon>Gunneridae</taxon>
        <taxon>Pentapetalae</taxon>
        <taxon>Caryophyllales</taxon>
        <taxon>Nepenthaceae</taxon>
        <taxon>Nepenthes</taxon>
    </lineage>
</organism>
<accession>A0AAD3P334</accession>
<dbReference type="AlphaFoldDB" id="A0AAD3P334"/>